<gene>
    <name evidence="1" type="ORF">KNN_00961</name>
</gene>
<name>A0A9W4A8A9_BACTO</name>
<dbReference type="AlphaFoldDB" id="A0A9W4A8A9"/>
<dbReference type="Proteomes" id="UP000055316">
    <property type="component" value="Chromosome"/>
</dbReference>
<evidence type="ECO:0000313" key="1">
    <source>
        <dbReference type="EMBL" id="BAR81811.1"/>
    </source>
</evidence>
<sequence>MLCLNIFVEKPKLFRRIGQFITVCPISKKKGFYSVVFFSSLLSLKNASQLITLKKVKVIITKARIIFKPPFVHSI</sequence>
<evidence type="ECO:0000313" key="2">
    <source>
        <dbReference type="Proteomes" id="UP000055316"/>
    </source>
</evidence>
<organism evidence="1 2">
    <name type="scientific">Bacillus thuringiensis subsp. tolworthi</name>
    <dbReference type="NCBI Taxonomy" id="1442"/>
    <lineage>
        <taxon>Bacteria</taxon>
        <taxon>Bacillati</taxon>
        <taxon>Bacillota</taxon>
        <taxon>Bacilli</taxon>
        <taxon>Bacillales</taxon>
        <taxon>Bacillaceae</taxon>
        <taxon>Bacillus</taxon>
        <taxon>Bacillus cereus group</taxon>
    </lineage>
</organism>
<reference evidence="1 2" key="1">
    <citation type="submission" date="2015-05" db="EMBL/GenBank/DDBJ databases">
        <title>Whole genome sequence of Bacillus thuringiensis serovar tolworthi Pasteur Institute Standard strain.</title>
        <authorList>
            <person name="Kanda K."/>
            <person name="Nakashima K."/>
            <person name="Nagano Y."/>
        </authorList>
    </citation>
    <scope>NUCLEOTIDE SEQUENCE [LARGE SCALE GENOMIC DNA]</scope>
    <source>
        <strain evidence="1 2">Pasteur Institute Standard strain</strain>
    </source>
</reference>
<dbReference type="EMBL" id="AP014864">
    <property type="protein sequence ID" value="BAR81811.1"/>
    <property type="molecule type" value="Genomic_DNA"/>
</dbReference>
<protein>
    <submittedName>
        <fullName evidence="1">Uncharacterized protein</fullName>
    </submittedName>
</protein>
<proteinExistence type="predicted"/>
<accession>A0A9W4A8A9</accession>